<evidence type="ECO:0000256" key="5">
    <source>
        <dbReference type="ARBA" id="ARBA00022729"/>
    </source>
</evidence>
<dbReference type="OMA" id="WPRRFEH"/>
<dbReference type="Gramene" id="KCW72255">
    <property type="protein sequence ID" value="KCW72255"/>
    <property type="gene ID" value="EUGRSUZ_E00706"/>
</dbReference>
<evidence type="ECO:0000256" key="6">
    <source>
        <dbReference type="RuleBase" id="RU367044"/>
    </source>
</evidence>
<dbReference type="GO" id="GO:0060320">
    <property type="term" value="P:rejection of self pollen"/>
    <property type="evidence" value="ECO:0007669"/>
    <property type="project" value="UniProtKB-KW"/>
</dbReference>
<comment type="similarity">
    <text evidence="2 6">Belongs to the plant self-incompatibility (S1) protein family.</text>
</comment>
<dbReference type="PANTHER" id="PTHR31232">
    <property type="match status" value="1"/>
</dbReference>
<sequence>MHVEIQNSLSAGTTLTVHCKLKDDDLGTRQVMDSWEFSFKPSLLVRTLFFCSFSWPRRFEHFDIYM</sequence>
<dbReference type="InterPro" id="IPR010264">
    <property type="entry name" value="Self-incomp_S1"/>
</dbReference>
<protein>
    <recommendedName>
        <fullName evidence="6">S-protein homolog</fullName>
    </recommendedName>
</protein>
<evidence type="ECO:0000256" key="1">
    <source>
        <dbReference type="ARBA" id="ARBA00004613"/>
    </source>
</evidence>
<keyword evidence="5" id="KW-0732">Signal</keyword>
<evidence type="ECO:0000256" key="4">
    <source>
        <dbReference type="ARBA" id="ARBA00022525"/>
    </source>
</evidence>
<proteinExistence type="inferred from homology"/>
<accession>A0A059C2V3</accession>
<dbReference type="InParanoid" id="A0A059C2V3"/>
<keyword evidence="3 6" id="KW-0713">Self-incompatibility</keyword>
<dbReference type="PANTHER" id="PTHR31232:SF43">
    <property type="entry name" value="S-PROTEIN HOMOLOG 29-RELATED"/>
    <property type="match status" value="1"/>
</dbReference>
<gene>
    <name evidence="7" type="ORF">EUGRSUZ_E00706</name>
</gene>
<evidence type="ECO:0000313" key="7">
    <source>
        <dbReference type="EMBL" id="KCW72255.1"/>
    </source>
</evidence>
<keyword evidence="4 6" id="KW-0964">Secreted</keyword>
<organism evidence="7">
    <name type="scientific">Eucalyptus grandis</name>
    <name type="common">Flooded gum</name>
    <dbReference type="NCBI Taxonomy" id="71139"/>
    <lineage>
        <taxon>Eukaryota</taxon>
        <taxon>Viridiplantae</taxon>
        <taxon>Streptophyta</taxon>
        <taxon>Embryophyta</taxon>
        <taxon>Tracheophyta</taxon>
        <taxon>Spermatophyta</taxon>
        <taxon>Magnoliopsida</taxon>
        <taxon>eudicotyledons</taxon>
        <taxon>Gunneridae</taxon>
        <taxon>Pentapetalae</taxon>
        <taxon>rosids</taxon>
        <taxon>malvids</taxon>
        <taxon>Myrtales</taxon>
        <taxon>Myrtaceae</taxon>
        <taxon>Myrtoideae</taxon>
        <taxon>Eucalypteae</taxon>
        <taxon>Eucalyptus</taxon>
    </lineage>
</organism>
<dbReference type="GO" id="GO:0005576">
    <property type="term" value="C:extracellular region"/>
    <property type="evidence" value="ECO:0007669"/>
    <property type="project" value="UniProtKB-SubCell"/>
</dbReference>
<dbReference type="EMBL" id="KK198757">
    <property type="protein sequence ID" value="KCW72255.1"/>
    <property type="molecule type" value="Genomic_DNA"/>
</dbReference>
<dbReference type="Pfam" id="PF05938">
    <property type="entry name" value="Self-incomp_S1"/>
    <property type="match status" value="1"/>
</dbReference>
<evidence type="ECO:0000256" key="3">
    <source>
        <dbReference type="ARBA" id="ARBA00022471"/>
    </source>
</evidence>
<dbReference type="AlphaFoldDB" id="A0A059C2V3"/>
<reference evidence="7" key="1">
    <citation type="submission" date="2013-07" db="EMBL/GenBank/DDBJ databases">
        <title>The genome of Eucalyptus grandis.</title>
        <authorList>
            <person name="Schmutz J."/>
            <person name="Hayes R."/>
            <person name="Myburg A."/>
            <person name="Tuskan G."/>
            <person name="Grattapaglia D."/>
            <person name="Rokhsar D.S."/>
        </authorList>
    </citation>
    <scope>NUCLEOTIDE SEQUENCE</scope>
    <source>
        <tissue evidence="7">Leaf extractions</tissue>
    </source>
</reference>
<name>A0A059C2V3_EUCGR</name>
<comment type="subcellular location">
    <subcellularLocation>
        <location evidence="1 6">Secreted</location>
    </subcellularLocation>
</comment>
<evidence type="ECO:0000256" key="2">
    <source>
        <dbReference type="ARBA" id="ARBA00005581"/>
    </source>
</evidence>